<accession>A0A2Z7DC95</accession>
<name>A0A2Z7DC95_9LAMI</name>
<gene>
    <name evidence="1" type="ORF">F511_37177</name>
</gene>
<evidence type="ECO:0000313" key="2">
    <source>
        <dbReference type="Proteomes" id="UP000250235"/>
    </source>
</evidence>
<keyword evidence="2" id="KW-1185">Reference proteome</keyword>
<evidence type="ECO:0000313" key="1">
    <source>
        <dbReference type="EMBL" id="KZV56807.1"/>
    </source>
</evidence>
<proteinExistence type="predicted"/>
<sequence length="189" mass="21026">MQHAIIDATKFMRAIKGRIARPVNQLVNHLSQASIPRTVYQPGKSSVWDLQSSSAHHSSMVFRHNQSVGHHFDDSVGLFRHNSSVGQSQRGSQIRSSINLSIRLKISISGDFTTSITAMFTLKAAKSAQFIPPTADFYINRYKKARQFQPAPTSFHLAPSTTAEAILNLKSIKETHTQFISSSNLNFNT</sequence>
<dbReference type="Proteomes" id="UP000250235">
    <property type="component" value="Unassembled WGS sequence"/>
</dbReference>
<dbReference type="EMBL" id="KQ987780">
    <property type="protein sequence ID" value="KZV56807.1"/>
    <property type="molecule type" value="Genomic_DNA"/>
</dbReference>
<protein>
    <submittedName>
        <fullName evidence="1">Uncharacterized protein</fullName>
    </submittedName>
</protein>
<organism evidence="1 2">
    <name type="scientific">Dorcoceras hygrometricum</name>
    <dbReference type="NCBI Taxonomy" id="472368"/>
    <lineage>
        <taxon>Eukaryota</taxon>
        <taxon>Viridiplantae</taxon>
        <taxon>Streptophyta</taxon>
        <taxon>Embryophyta</taxon>
        <taxon>Tracheophyta</taxon>
        <taxon>Spermatophyta</taxon>
        <taxon>Magnoliopsida</taxon>
        <taxon>eudicotyledons</taxon>
        <taxon>Gunneridae</taxon>
        <taxon>Pentapetalae</taxon>
        <taxon>asterids</taxon>
        <taxon>lamiids</taxon>
        <taxon>Lamiales</taxon>
        <taxon>Gesneriaceae</taxon>
        <taxon>Didymocarpoideae</taxon>
        <taxon>Trichosporeae</taxon>
        <taxon>Loxocarpinae</taxon>
        <taxon>Dorcoceras</taxon>
    </lineage>
</organism>
<reference evidence="1 2" key="1">
    <citation type="journal article" date="2015" name="Proc. Natl. Acad. Sci. U.S.A.">
        <title>The resurrection genome of Boea hygrometrica: A blueprint for survival of dehydration.</title>
        <authorList>
            <person name="Xiao L."/>
            <person name="Yang G."/>
            <person name="Zhang L."/>
            <person name="Yang X."/>
            <person name="Zhao S."/>
            <person name="Ji Z."/>
            <person name="Zhou Q."/>
            <person name="Hu M."/>
            <person name="Wang Y."/>
            <person name="Chen M."/>
            <person name="Xu Y."/>
            <person name="Jin H."/>
            <person name="Xiao X."/>
            <person name="Hu G."/>
            <person name="Bao F."/>
            <person name="Hu Y."/>
            <person name="Wan P."/>
            <person name="Li L."/>
            <person name="Deng X."/>
            <person name="Kuang T."/>
            <person name="Xiang C."/>
            <person name="Zhu J.K."/>
            <person name="Oliver M.J."/>
            <person name="He Y."/>
        </authorList>
    </citation>
    <scope>NUCLEOTIDE SEQUENCE [LARGE SCALE GENOMIC DNA]</scope>
    <source>
        <strain evidence="2">cv. XS01</strain>
    </source>
</reference>
<dbReference type="AlphaFoldDB" id="A0A2Z7DC95"/>